<dbReference type="EMBL" id="AP022227">
    <property type="protein sequence ID" value="BBT42241.1"/>
    <property type="molecule type" value="Genomic_DNA"/>
</dbReference>
<accession>A0A6S5TFQ5</accession>
<dbReference type="AlphaFoldDB" id="A0A6S5TFQ5"/>
<reference evidence="1 2" key="1">
    <citation type="submission" date="2019-12" db="EMBL/GenBank/DDBJ databases">
        <title>complete genome sequences of Pseudomonas putida str. WP8-W18-CRE-01 isolated from wastewater treatment plant effluent.</title>
        <authorList>
            <person name="Sekizuka T."/>
            <person name="Itokawa K."/>
            <person name="Yatsu K."/>
            <person name="Inamine Y."/>
            <person name="Kuroda M."/>
        </authorList>
    </citation>
    <scope>NUCLEOTIDE SEQUENCE [LARGE SCALE GENOMIC DNA]</scope>
    <source>
        <strain evidence="1 2">WP8-W18-CRE-01</strain>
    </source>
</reference>
<name>A0A6S5TFQ5_PSEPU</name>
<gene>
    <name evidence="1" type="ORF">WP8W18C01_45820</name>
</gene>
<proteinExistence type="predicted"/>
<organism evidence="1 2">
    <name type="scientific">Pseudomonas putida</name>
    <name type="common">Arthrobacter siderocapsulatus</name>
    <dbReference type="NCBI Taxonomy" id="303"/>
    <lineage>
        <taxon>Bacteria</taxon>
        <taxon>Pseudomonadati</taxon>
        <taxon>Pseudomonadota</taxon>
        <taxon>Gammaproteobacteria</taxon>
        <taxon>Pseudomonadales</taxon>
        <taxon>Pseudomonadaceae</taxon>
        <taxon>Pseudomonas</taxon>
    </lineage>
</organism>
<dbReference type="Proteomes" id="UP000515680">
    <property type="component" value="Chromosome"/>
</dbReference>
<evidence type="ECO:0000313" key="2">
    <source>
        <dbReference type="Proteomes" id="UP000515680"/>
    </source>
</evidence>
<protein>
    <submittedName>
        <fullName evidence="1">Uncharacterized protein</fullName>
    </submittedName>
</protein>
<sequence length="46" mass="5096">MPLFLLDIAIEDMQLRNAYGVGLRAFDYLAFAFLNTLDAKGGESTL</sequence>
<evidence type="ECO:0000313" key="1">
    <source>
        <dbReference type="EMBL" id="BBT42241.1"/>
    </source>
</evidence>